<evidence type="ECO:0000313" key="1">
    <source>
        <dbReference type="EMBL" id="GGD96654.1"/>
    </source>
</evidence>
<dbReference type="Proteomes" id="UP000652231">
    <property type="component" value="Unassembled WGS sequence"/>
</dbReference>
<name>A0A8J2VC44_9FLAO</name>
<dbReference type="RefSeq" id="WP_188442149.1">
    <property type="nucleotide sequence ID" value="NZ_BMGK01000008.1"/>
</dbReference>
<reference evidence="1" key="1">
    <citation type="journal article" date="2014" name="Int. J. Syst. Evol. Microbiol.">
        <title>Complete genome sequence of Corynebacterium casei LMG S-19264T (=DSM 44701T), isolated from a smear-ripened cheese.</title>
        <authorList>
            <consortium name="US DOE Joint Genome Institute (JGI-PGF)"/>
            <person name="Walter F."/>
            <person name="Albersmeier A."/>
            <person name="Kalinowski J."/>
            <person name="Ruckert C."/>
        </authorList>
    </citation>
    <scope>NUCLEOTIDE SEQUENCE</scope>
    <source>
        <strain evidence="1">CGMCC 1.12924</strain>
    </source>
</reference>
<dbReference type="EMBL" id="BMGK01000008">
    <property type="protein sequence ID" value="GGD96654.1"/>
    <property type="molecule type" value="Genomic_DNA"/>
</dbReference>
<dbReference type="AlphaFoldDB" id="A0A8J2VC44"/>
<protein>
    <submittedName>
        <fullName evidence="1">Uncharacterized protein</fullName>
    </submittedName>
</protein>
<dbReference type="PROSITE" id="PS51257">
    <property type="entry name" value="PROKAR_LIPOPROTEIN"/>
    <property type="match status" value="1"/>
</dbReference>
<comment type="caution">
    <text evidence="1">The sequence shown here is derived from an EMBL/GenBank/DDBJ whole genome shotgun (WGS) entry which is preliminary data.</text>
</comment>
<evidence type="ECO:0000313" key="2">
    <source>
        <dbReference type="Proteomes" id="UP000652231"/>
    </source>
</evidence>
<organism evidence="1 2">
    <name type="scientific">Planktosalinus lacus</name>
    <dbReference type="NCBI Taxonomy" id="1526573"/>
    <lineage>
        <taxon>Bacteria</taxon>
        <taxon>Pseudomonadati</taxon>
        <taxon>Bacteroidota</taxon>
        <taxon>Flavobacteriia</taxon>
        <taxon>Flavobacteriales</taxon>
        <taxon>Flavobacteriaceae</taxon>
        <taxon>Planktosalinus</taxon>
    </lineage>
</organism>
<reference evidence="1" key="2">
    <citation type="submission" date="2020-09" db="EMBL/GenBank/DDBJ databases">
        <authorList>
            <person name="Sun Q."/>
            <person name="Zhou Y."/>
        </authorList>
    </citation>
    <scope>NUCLEOTIDE SEQUENCE</scope>
    <source>
        <strain evidence="1">CGMCC 1.12924</strain>
    </source>
</reference>
<accession>A0A8J2VC44</accession>
<gene>
    <name evidence="1" type="ORF">GCM10011312_20210</name>
</gene>
<sequence>MRKSLLNISILISMLYSCQTEKKSGEKGDYLRWVGDIEQNDQIDPPEFKICNGDDNIFQYFNIGEGPVYHGEKSKIVHTFHSKYNPITGNNENGFIRIRFVVNCEGTAGRFRVLQSDDTYQETEFDQAIVSQLLNITKGFENWEVLKINETVVDYYMYLIFKIADGQLIEILP</sequence>
<proteinExistence type="predicted"/>
<keyword evidence="2" id="KW-1185">Reference proteome</keyword>